<dbReference type="VEuPathDB" id="FungiDB:JI435_425260"/>
<organism evidence="1 2">
    <name type="scientific">Phaeosphaeria nodorum (strain SN15 / ATCC MYA-4574 / FGSC 10173)</name>
    <name type="common">Glume blotch fungus</name>
    <name type="synonym">Parastagonospora nodorum</name>
    <dbReference type="NCBI Taxonomy" id="321614"/>
    <lineage>
        <taxon>Eukaryota</taxon>
        <taxon>Fungi</taxon>
        <taxon>Dikarya</taxon>
        <taxon>Ascomycota</taxon>
        <taxon>Pezizomycotina</taxon>
        <taxon>Dothideomycetes</taxon>
        <taxon>Pleosporomycetidae</taxon>
        <taxon>Pleosporales</taxon>
        <taxon>Pleosporineae</taxon>
        <taxon>Phaeosphaeriaceae</taxon>
        <taxon>Parastagonospora</taxon>
    </lineage>
</organism>
<dbReference type="Proteomes" id="UP000663193">
    <property type="component" value="Chromosome 1"/>
</dbReference>
<dbReference type="EMBL" id="CP069023">
    <property type="protein sequence ID" value="QRC90342.1"/>
    <property type="molecule type" value="Genomic_DNA"/>
</dbReference>
<keyword evidence="2" id="KW-1185">Reference proteome</keyword>
<evidence type="ECO:0000313" key="2">
    <source>
        <dbReference type="Proteomes" id="UP000663193"/>
    </source>
</evidence>
<accession>A0A7U2HW46</accession>
<protein>
    <submittedName>
        <fullName evidence="1">Uncharacterized protein</fullName>
    </submittedName>
</protein>
<reference evidence="2" key="1">
    <citation type="journal article" date="2021" name="BMC Genomics">
        <title>Chromosome-level genome assembly and manually-curated proteome of model necrotroph Parastagonospora nodorum Sn15 reveals a genome-wide trove of candidate effector homologs, and redundancy of virulence-related functions within an accessory chromosome.</title>
        <authorList>
            <person name="Bertazzoni S."/>
            <person name="Jones D.A.B."/>
            <person name="Phan H.T."/>
            <person name="Tan K.-C."/>
            <person name="Hane J.K."/>
        </authorList>
    </citation>
    <scope>NUCLEOTIDE SEQUENCE [LARGE SCALE GENOMIC DNA]</scope>
    <source>
        <strain evidence="2">SN15 / ATCC MYA-4574 / FGSC 10173)</strain>
    </source>
</reference>
<evidence type="ECO:0000313" key="1">
    <source>
        <dbReference type="EMBL" id="QRC90342.1"/>
    </source>
</evidence>
<sequence length="105" mass="11821">MEIQSRQTEVRITLVVRLEMHDSMTVMQGRSVRAKNLIGLKSYGGRAFGENVLGTSCRVQRRSMFLAQRQVLVATQQPLITRTTLLSALMVQYTFLTCSNAAIRS</sequence>
<name>A0A7U2HW46_PHANO</name>
<proteinExistence type="predicted"/>
<gene>
    <name evidence="1" type="ORF">JI435_425260</name>
</gene>
<dbReference type="AlphaFoldDB" id="A0A7U2HW46"/>